<dbReference type="Pfam" id="PF01637">
    <property type="entry name" value="ATPase_2"/>
    <property type="match status" value="1"/>
</dbReference>
<dbReference type="Gene3D" id="3.40.50.300">
    <property type="entry name" value="P-loop containing nucleotide triphosphate hydrolases"/>
    <property type="match status" value="1"/>
</dbReference>
<protein>
    <submittedName>
        <fullName evidence="1">ATP-binding protein</fullName>
    </submittedName>
</protein>
<sequence length="437" mass="50980">MKFYDREQEIGILRKNWEQSANRSLFTVLMGRRRIGKTALLMKVEAEQNMLYLYVSKDNEHVLVEKFQKAAEQVLGLHIYGKLENFAQFFEQLLDFGRTHHFTLVFDEFQNFLKVNPAIPSHIQSVWDRYHEESKVNLVACGSIYSMMHRIFDHDDEPLYGRKDCEIRLKPFRVSVMKEILRDYNPDYTSEDLLCLYMLTGGVAKYVAQLMDAGATTRDGMLKWVTGIGSPFLSEGREMIMSEFGKDYANYLSILQLIAGGMTTQNQIDTIIGKNTGTYLKNLDEDYSYVSKLHPLFSKPGGRNVKWCIEDCFLRFWFRFVLPNQALVEMERNDLLLEIVLRDYNDYTGAVLEQYFRQKISEEDRVTRVGRYWDRKGLNEIDIIALNEIDKTALVAEVKRNAARYDSRLLEQKYQSIQSHFGGYKDVKLLGLSMADM</sequence>
<dbReference type="AlphaFoldDB" id="A0A646HJF0"/>
<dbReference type="InterPro" id="IPR027417">
    <property type="entry name" value="P-loop_NTPase"/>
</dbReference>
<reference evidence="2" key="1">
    <citation type="submission" date="2019-09" db="EMBL/GenBank/DDBJ databases">
        <title>Distinct polysaccharide growth profiles of human intestinal Prevotella copri isolates.</title>
        <authorList>
            <person name="Fehlner-Peach H."/>
            <person name="Magnabosco C."/>
            <person name="Raghavan V."/>
            <person name="Scher J.U."/>
            <person name="Tett A."/>
            <person name="Cox L.M."/>
            <person name="Gottsegen C."/>
            <person name="Watters A."/>
            <person name="Wiltshire- Gordon J.D."/>
            <person name="Segata N."/>
            <person name="Bonneau R."/>
            <person name="Littman D.R."/>
        </authorList>
    </citation>
    <scope>NUCLEOTIDE SEQUENCE [LARGE SCALE GENOMIC DNA]</scope>
    <source>
        <strain evidence="2">iP54</strain>
    </source>
</reference>
<dbReference type="GO" id="GO:0005524">
    <property type="term" value="F:ATP binding"/>
    <property type="evidence" value="ECO:0007669"/>
    <property type="project" value="UniProtKB-KW"/>
</dbReference>
<dbReference type="PANTHER" id="PTHR34704">
    <property type="entry name" value="ATPASE"/>
    <property type="match status" value="1"/>
</dbReference>
<dbReference type="PANTHER" id="PTHR34704:SF1">
    <property type="entry name" value="ATPASE"/>
    <property type="match status" value="1"/>
</dbReference>
<dbReference type="RefSeq" id="WP_153113429.1">
    <property type="nucleotide sequence ID" value="NZ_VZAS01000114.1"/>
</dbReference>
<evidence type="ECO:0000313" key="2">
    <source>
        <dbReference type="Proteomes" id="UP000420635"/>
    </source>
</evidence>
<dbReference type="Proteomes" id="UP000420635">
    <property type="component" value="Unassembled WGS sequence"/>
</dbReference>
<dbReference type="SUPFAM" id="SSF52540">
    <property type="entry name" value="P-loop containing nucleoside triphosphate hydrolases"/>
    <property type="match status" value="1"/>
</dbReference>
<gene>
    <name evidence="1" type="ORF">F7D59_14915</name>
</gene>
<dbReference type="InterPro" id="IPR004256">
    <property type="entry name" value="DUF234"/>
</dbReference>
<evidence type="ECO:0000313" key="1">
    <source>
        <dbReference type="EMBL" id="MQN91104.1"/>
    </source>
</evidence>
<organism evidence="1 2">
    <name type="scientific">Segatella copri</name>
    <dbReference type="NCBI Taxonomy" id="165179"/>
    <lineage>
        <taxon>Bacteria</taxon>
        <taxon>Pseudomonadati</taxon>
        <taxon>Bacteroidota</taxon>
        <taxon>Bacteroidia</taxon>
        <taxon>Bacteroidales</taxon>
        <taxon>Prevotellaceae</taxon>
        <taxon>Segatella</taxon>
    </lineage>
</organism>
<dbReference type="InterPro" id="IPR011579">
    <property type="entry name" value="ATPase_dom"/>
</dbReference>
<name>A0A646HJF0_9BACT</name>
<dbReference type="Pfam" id="PF03008">
    <property type="entry name" value="DUF234"/>
    <property type="match status" value="1"/>
</dbReference>
<keyword evidence="1" id="KW-0547">Nucleotide-binding</keyword>
<keyword evidence="1" id="KW-0067">ATP-binding</keyword>
<accession>A0A646HJF0</accession>
<proteinExistence type="predicted"/>
<comment type="caution">
    <text evidence="1">The sequence shown here is derived from an EMBL/GenBank/DDBJ whole genome shotgun (WGS) entry which is preliminary data.</text>
</comment>
<dbReference type="EMBL" id="VZBQ01000155">
    <property type="protein sequence ID" value="MQN91104.1"/>
    <property type="molecule type" value="Genomic_DNA"/>
</dbReference>